<protein>
    <submittedName>
        <fullName evidence="2">(2Fe-2S)-binding protein</fullName>
    </submittedName>
</protein>
<dbReference type="GO" id="GO:0051537">
    <property type="term" value="F:2 iron, 2 sulfur cluster binding"/>
    <property type="evidence" value="ECO:0007669"/>
    <property type="project" value="InterPro"/>
</dbReference>
<sequence length="195" mass="20589">MSGRHPWLRWAATGPPLPHPLGEDPTPWQEELHALHRRWYGGGAPPAVAAVFVLQWLLQVPAHTAAHAATAGPWSASLTGLTFSRAPSLVPDTVRLPPLLPDDRPLEARLAAAGAGYRAVAEPLAAAYPATVRLGPHVRAALVDDVWAEARRTAELSLGRDLPGVLRRASCCLVYALPGCVECAGCPRRAPGPGG</sequence>
<evidence type="ECO:0000313" key="3">
    <source>
        <dbReference type="Proteomes" id="UP000515976"/>
    </source>
</evidence>
<dbReference type="KEGG" id="pei:H9L10_13285"/>
<evidence type="ECO:0000259" key="1">
    <source>
        <dbReference type="Pfam" id="PF11575"/>
    </source>
</evidence>
<accession>A0A7G9R0Q9</accession>
<dbReference type="InterPro" id="IPR024726">
    <property type="entry name" value="FhuF_C"/>
</dbReference>
<dbReference type="Pfam" id="PF11575">
    <property type="entry name" value="FhuF_C"/>
    <property type="match status" value="1"/>
</dbReference>
<dbReference type="RefSeq" id="WP_166101200.1">
    <property type="nucleotide sequence ID" value="NZ_BMMY01000006.1"/>
</dbReference>
<reference evidence="2 3" key="1">
    <citation type="submission" date="2020-08" db="EMBL/GenBank/DDBJ databases">
        <title>Genome sequence of Phycicoccus endophyticus JCM 31784T.</title>
        <authorList>
            <person name="Hyun D.-W."/>
            <person name="Bae J.-W."/>
        </authorList>
    </citation>
    <scope>NUCLEOTIDE SEQUENCE [LARGE SCALE GENOMIC DNA]</scope>
    <source>
        <strain evidence="2 3">JCM 31784</strain>
    </source>
</reference>
<organism evidence="2 3">
    <name type="scientific">Phycicoccus endophyticus</name>
    <dbReference type="NCBI Taxonomy" id="1690220"/>
    <lineage>
        <taxon>Bacteria</taxon>
        <taxon>Bacillati</taxon>
        <taxon>Actinomycetota</taxon>
        <taxon>Actinomycetes</taxon>
        <taxon>Micrococcales</taxon>
        <taxon>Intrasporangiaceae</taxon>
        <taxon>Phycicoccus</taxon>
    </lineage>
</organism>
<keyword evidence="3" id="KW-1185">Reference proteome</keyword>
<gene>
    <name evidence="2" type="ORF">H9L10_13285</name>
</gene>
<evidence type="ECO:0000313" key="2">
    <source>
        <dbReference type="EMBL" id="QNN49184.1"/>
    </source>
</evidence>
<name>A0A7G9R0Q9_9MICO</name>
<proteinExistence type="predicted"/>
<dbReference type="EMBL" id="CP060712">
    <property type="protein sequence ID" value="QNN49184.1"/>
    <property type="molecule type" value="Genomic_DNA"/>
</dbReference>
<dbReference type="Proteomes" id="UP000515976">
    <property type="component" value="Chromosome"/>
</dbReference>
<feature type="domain" description="Ferric siderophore reductase C-terminal" evidence="1">
    <location>
        <begin position="168"/>
        <end position="188"/>
    </location>
</feature>
<dbReference type="AlphaFoldDB" id="A0A7G9R0Q9"/>